<dbReference type="RefSeq" id="WP_200554384.1">
    <property type="nucleotide sequence ID" value="NZ_JAEPES010000001.1"/>
</dbReference>
<sequence>MIDLGLLFDVDGPLASPVSRTIRIESIRRDLVTLAAAGAPIAFITGRSDAFVREFVVGPLLDDGLADALATPGARMFGVFEKGGSWAPITSAGMGEVTIDPTVALPESIVTDIRRLIETEYSDTTFFDETKRAMISVEQRTDVPSAVYKEAQARFDAQAFDLLTAAGLGVRFGNREVHDAAGLVPFRIDTTIISTDIESVALDKDRGAQRALEYFAELGPLPHVWRSVGDSRSDYLMADYLHREGFDTGHLDVRPADGILHRDYPIITIGDDIHDEATAKFLSDWVAKTADVANESGLAKTSRPVE</sequence>
<gene>
    <name evidence="1" type="ORF">IV501_00035</name>
</gene>
<proteinExistence type="predicted"/>
<accession>A0A934SG13</accession>
<evidence type="ECO:0000313" key="1">
    <source>
        <dbReference type="EMBL" id="MBK4346012.1"/>
    </source>
</evidence>
<comment type="caution">
    <text evidence="1">The sequence shown here is derived from an EMBL/GenBank/DDBJ whole genome shotgun (WGS) entry which is preliminary data.</text>
</comment>
<dbReference type="Proteomes" id="UP000636458">
    <property type="component" value="Unassembled WGS sequence"/>
</dbReference>
<protein>
    <submittedName>
        <fullName evidence="1">Uncharacterized protein</fullName>
    </submittedName>
</protein>
<evidence type="ECO:0000313" key="2">
    <source>
        <dbReference type="Proteomes" id="UP000636458"/>
    </source>
</evidence>
<reference evidence="1" key="1">
    <citation type="submission" date="2021-01" db="EMBL/GenBank/DDBJ databases">
        <title>Lacisediminihabitans sp. nov. strain G11-30, isolated from Antarctic Soil.</title>
        <authorList>
            <person name="Li J."/>
        </authorList>
    </citation>
    <scope>NUCLEOTIDE SEQUENCE</scope>
    <source>
        <strain evidence="1">G11-30</strain>
    </source>
</reference>
<dbReference type="SUPFAM" id="SSF56784">
    <property type="entry name" value="HAD-like"/>
    <property type="match status" value="1"/>
</dbReference>
<dbReference type="InterPro" id="IPR036412">
    <property type="entry name" value="HAD-like_sf"/>
</dbReference>
<name>A0A934SG13_9MICO</name>
<organism evidence="1 2">
    <name type="scientific">Lacisediminihabitans changchengi</name>
    <dbReference type="NCBI Taxonomy" id="2787634"/>
    <lineage>
        <taxon>Bacteria</taxon>
        <taxon>Bacillati</taxon>
        <taxon>Actinomycetota</taxon>
        <taxon>Actinomycetes</taxon>
        <taxon>Micrococcales</taxon>
        <taxon>Microbacteriaceae</taxon>
        <taxon>Lacisediminihabitans</taxon>
    </lineage>
</organism>
<dbReference type="AlphaFoldDB" id="A0A934SG13"/>
<keyword evidence="2" id="KW-1185">Reference proteome</keyword>
<dbReference type="EMBL" id="JAEPES010000001">
    <property type="protein sequence ID" value="MBK4346012.1"/>
    <property type="molecule type" value="Genomic_DNA"/>
</dbReference>